<accession>A0A5N5LE73</accession>
<protein>
    <submittedName>
        <fullName evidence="2">Uncharacterized protein</fullName>
    </submittedName>
</protein>
<keyword evidence="3" id="KW-1185">Reference proteome</keyword>
<sequence length="66" mass="7310">MCRNQYLPFAINIDLREKAGLRAGVADGVLQGGMAKDEGMNGEDRDGVREGDDEGWQSRSVRERGR</sequence>
<reference evidence="3" key="1">
    <citation type="journal article" date="2019" name="Gigascience">
        <title>De novo genome assembly of the endangered Acer yangbiense, a plant species with extremely small populations endemic to Yunnan Province, China.</title>
        <authorList>
            <person name="Yang J."/>
            <person name="Wariss H.M."/>
            <person name="Tao L."/>
            <person name="Zhang R."/>
            <person name="Yun Q."/>
            <person name="Hollingsworth P."/>
            <person name="Dao Z."/>
            <person name="Luo G."/>
            <person name="Guo H."/>
            <person name="Ma Y."/>
            <person name="Sun W."/>
        </authorList>
    </citation>
    <scope>NUCLEOTIDE SEQUENCE [LARGE SCALE GENOMIC DNA]</scope>
    <source>
        <strain evidence="3">cv. br00</strain>
    </source>
</reference>
<proteinExistence type="predicted"/>
<name>A0A5N5LE73_9ROSI</name>
<evidence type="ECO:0000313" key="2">
    <source>
        <dbReference type="EMBL" id="KAB5540890.1"/>
    </source>
</evidence>
<feature type="region of interest" description="Disordered" evidence="1">
    <location>
        <begin position="29"/>
        <end position="66"/>
    </location>
</feature>
<evidence type="ECO:0000313" key="3">
    <source>
        <dbReference type="Proteomes" id="UP000326939"/>
    </source>
</evidence>
<dbReference type="EMBL" id="VDCV01000009">
    <property type="protein sequence ID" value="KAB5540890.1"/>
    <property type="molecule type" value="Genomic_DNA"/>
</dbReference>
<evidence type="ECO:0000256" key="1">
    <source>
        <dbReference type="SAM" id="MobiDB-lite"/>
    </source>
</evidence>
<comment type="caution">
    <text evidence="2">The sequence shown here is derived from an EMBL/GenBank/DDBJ whole genome shotgun (WGS) entry which is preliminary data.</text>
</comment>
<organism evidence="2 3">
    <name type="scientific">Salix brachista</name>
    <dbReference type="NCBI Taxonomy" id="2182728"/>
    <lineage>
        <taxon>Eukaryota</taxon>
        <taxon>Viridiplantae</taxon>
        <taxon>Streptophyta</taxon>
        <taxon>Embryophyta</taxon>
        <taxon>Tracheophyta</taxon>
        <taxon>Spermatophyta</taxon>
        <taxon>Magnoliopsida</taxon>
        <taxon>eudicotyledons</taxon>
        <taxon>Gunneridae</taxon>
        <taxon>Pentapetalae</taxon>
        <taxon>rosids</taxon>
        <taxon>fabids</taxon>
        <taxon>Malpighiales</taxon>
        <taxon>Salicaceae</taxon>
        <taxon>Saliceae</taxon>
        <taxon>Salix</taxon>
    </lineage>
</organism>
<dbReference type="AlphaFoldDB" id="A0A5N5LE73"/>
<gene>
    <name evidence="2" type="ORF">DKX38_013864</name>
</gene>
<feature type="compositionally biased region" description="Basic and acidic residues" evidence="1">
    <location>
        <begin position="35"/>
        <end position="50"/>
    </location>
</feature>
<dbReference type="Proteomes" id="UP000326939">
    <property type="component" value="Chromosome 9"/>
</dbReference>